<dbReference type="STRING" id="416943.SAMN05445871_6108"/>
<protein>
    <recommendedName>
        <fullName evidence="1">VOC domain-containing protein</fullName>
    </recommendedName>
</protein>
<dbReference type="PROSITE" id="PS51819">
    <property type="entry name" value="VOC"/>
    <property type="match status" value="1"/>
</dbReference>
<reference evidence="3" key="1">
    <citation type="submission" date="2016-10" db="EMBL/GenBank/DDBJ databases">
        <authorList>
            <person name="Varghese N."/>
            <person name="Submissions S."/>
        </authorList>
    </citation>
    <scope>NUCLEOTIDE SEQUENCE [LARGE SCALE GENOMIC DNA]</scope>
    <source>
        <strain evidence="3">LMG 26416</strain>
    </source>
</reference>
<dbReference type="AlphaFoldDB" id="A0A1H7FC51"/>
<dbReference type="EMBL" id="FOAJ01000001">
    <property type="protein sequence ID" value="SEK20805.1"/>
    <property type="molecule type" value="Genomic_DNA"/>
</dbReference>
<evidence type="ECO:0000313" key="3">
    <source>
        <dbReference type="Proteomes" id="UP000199120"/>
    </source>
</evidence>
<organism evidence="2 3">
    <name type="scientific">Paraburkholderia caballeronis</name>
    <dbReference type="NCBI Taxonomy" id="416943"/>
    <lineage>
        <taxon>Bacteria</taxon>
        <taxon>Pseudomonadati</taxon>
        <taxon>Pseudomonadota</taxon>
        <taxon>Betaproteobacteria</taxon>
        <taxon>Burkholderiales</taxon>
        <taxon>Burkholderiaceae</taxon>
        <taxon>Paraburkholderia</taxon>
    </lineage>
</organism>
<accession>A0A1H7FC51</accession>
<dbReference type="InterPro" id="IPR029068">
    <property type="entry name" value="Glyas_Bleomycin-R_OHBP_Dase"/>
</dbReference>
<evidence type="ECO:0000313" key="2">
    <source>
        <dbReference type="EMBL" id="SEK20805.1"/>
    </source>
</evidence>
<dbReference type="RefSeq" id="WP_090552781.1">
    <property type="nucleotide sequence ID" value="NZ_FNSR01000003.1"/>
</dbReference>
<dbReference type="InterPro" id="IPR037523">
    <property type="entry name" value="VOC_core"/>
</dbReference>
<proteinExistence type="predicted"/>
<keyword evidence="3" id="KW-1185">Reference proteome</keyword>
<feature type="domain" description="VOC" evidence="1">
    <location>
        <begin position="2"/>
        <end position="122"/>
    </location>
</feature>
<gene>
    <name evidence="2" type="ORF">SAMN05192542_101158</name>
</gene>
<name>A0A1H7FC51_9BURK</name>
<dbReference type="Gene3D" id="3.10.180.10">
    <property type="entry name" value="2,3-Dihydroxybiphenyl 1,2-Dioxygenase, domain 1"/>
    <property type="match status" value="1"/>
</dbReference>
<evidence type="ECO:0000259" key="1">
    <source>
        <dbReference type="PROSITE" id="PS51819"/>
    </source>
</evidence>
<dbReference type="SUPFAM" id="SSF54593">
    <property type="entry name" value="Glyoxalase/Bleomycin resistance protein/Dihydroxybiphenyl dioxygenase"/>
    <property type="match status" value="1"/>
</dbReference>
<dbReference type="OrthoDB" id="8562712at2"/>
<dbReference type="Proteomes" id="UP000199120">
    <property type="component" value="Unassembled WGS sequence"/>
</dbReference>
<sequence length="125" mass="13710">MQLDHATIVTPDLAATVLFFTRVAGLTDGPRPPFGVPGHWLYSDRRPVLHLVQATLAGRDERSASRIDHIAFRVGSAGEWSSLIERLNRDGIAYQIAHVPLTGERQLFVRLATSIVIEFVGALAP</sequence>